<feature type="compositionally biased region" description="Pro residues" evidence="1">
    <location>
        <begin position="18"/>
        <end position="30"/>
    </location>
</feature>
<proteinExistence type="predicted"/>
<gene>
    <name evidence="2" type="ORF">U9M48_011809</name>
</gene>
<evidence type="ECO:0000313" key="2">
    <source>
        <dbReference type="EMBL" id="WVZ62012.1"/>
    </source>
</evidence>
<dbReference type="EMBL" id="CP144747">
    <property type="protein sequence ID" value="WVZ62013.1"/>
    <property type="molecule type" value="Genomic_DNA"/>
</dbReference>
<dbReference type="EMBL" id="CP144747">
    <property type="protein sequence ID" value="WVZ62012.1"/>
    <property type="molecule type" value="Genomic_DNA"/>
</dbReference>
<sequence>SAGASEVADGPPRRLLPRRPPSSSPPPAPVTLPVASSRCLRGRRLQGRLRPRRLPSPSPSPAPAALPVASARAGRPPSQSSRSRVIEIHKIETKQGPYSDTRRRKSLRLIASSTAPQTAESPNSEEENNKTPLPLPAAKP</sequence>
<name>A0AAQ3SXS8_PASNO</name>
<feature type="region of interest" description="Disordered" evidence="1">
    <location>
        <begin position="1"/>
        <end position="140"/>
    </location>
</feature>
<dbReference type="EMBL" id="CP144747">
    <property type="protein sequence ID" value="WVZ62009.1"/>
    <property type="molecule type" value="Genomic_DNA"/>
</dbReference>
<reference evidence="2 3" key="1">
    <citation type="submission" date="2024-02" db="EMBL/GenBank/DDBJ databases">
        <title>High-quality chromosome-scale genome assembly of Pensacola bahiagrass (Paspalum notatum Flugge var. saurae).</title>
        <authorList>
            <person name="Vega J.M."/>
            <person name="Podio M."/>
            <person name="Orjuela J."/>
            <person name="Siena L.A."/>
            <person name="Pessino S.C."/>
            <person name="Combes M.C."/>
            <person name="Mariac C."/>
            <person name="Albertini E."/>
            <person name="Pupilli F."/>
            <person name="Ortiz J.P.A."/>
            <person name="Leblanc O."/>
        </authorList>
    </citation>
    <scope>NUCLEOTIDE SEQUENCE [LARGE SCALE GENOMIC DNA]</scope>
    <source>
        <strain evidence="2">R1</strain>
        <tissue evidence="2">Leaf</tissue>
    </source>
</reference>
<dbReference type="AlphaFoldDB" id="A0AAQ3SXS8"/>
<feature type="compositionally biased region" description="Pro residues" evidence="1">
    <location>
        <begin position="54"/>
        <end position="64"/>
    </location>
</feature>
<feature type="compositionally biased region" description="Basic and acidic residues" evidence="1">
    <location>
        <begin position="84"/>
        <end position="93"/>
    </location>
</feature>
<dbReference type="Proteomes" id="UP001341281">
    <property type="component" value="Chromosome 03"/>
</dbReference>
<protein>
    <submittedName>
        <fullName evidence="2">Uncharacterized protein</fullName>
    </submittedName>
</protein>
<evidence type="ECO:0000256" key="1">
    <source>
        <dbReference type="SAM" id="MobiDB-lite"/>
    </source>
</evidence>
<accession>A0AAQ3SXS8</accession>
<feature type="compositionally biased region" description="Polar residues" evidence="1">
    <location>
        <begin position="111"/>
        <end position="122"/>
    </location>
</feature>
<feature type="compositionally biased region" description="Basic residues" evidence="1">
    <location>
        <begin position="40"/>
        <end position="53"/>
    </location>
</feature>
<evidence type="ECO:0000313" key="3">
    <source>
        <dbReference type="Proteomes" id="UP001341281"/>
    </source>
</evidence>
<feature type="non-terminal residue" evidence="2">
    <location>
        <position position="140"/>
    </location>
</feature>
<organism evidence="2 3">
    <name type="scientific">Paspalum notatum var. saurae</name>
    <dbReference type="NCBI Taxonomy" id="547442"/>
    <lineage>
        <taxon>Eukaryota</taxon>
        <taxon>Viridiplantae</taxon>
        <taxon>Streptophyta</taxon>
        <taxon>Embryophyta</taxon>
        <taxon>Tracheophyta</taxon>
        <taxon>Spermatophyta</taxon>
        <taxon>Magnoliopsida</taxon>
        <taxon>Liliopsida</taxon>
        <taxon>Poales</taxon>
        <taxon>Poaceae</taxon>
        <taxon>PACMAD clade</taxon>
        <taxon>Panicoideae</taxon>
        <taxon>Andropogonodae</taxon>
        <taxon>Paspaleae</taxon>
        <taxon>Paspalinae</taxon>
        <taxon>Paspalum</taxon>
    </lineage>
</organism>
<feature type="compositionally biased region" description="Low complexity" evidence="1">
    <location>
        <begin position="65"/>
        <end position="75"/>
    </location>
</feature>
<keyword evidence="3" id="KW-1185">Reference proteome</keyword>